<feature type="region of interest" description="Disordered" evidence="1">
    <location>
        <begin position="95"/>
        <end position="126"/>
    </location>
</feature>
<organism evidence="2 3">
    <name type="scientific">Clitoria ternatea</name>
    <name type="common">Butterfly pea</name>
    <dbReference type="NCBI Taxonomy" id="43366"/>
    <lineage>
        <taxon>Eukaryota</taxon>
        <taxon>Viridiplantae</taxon>
        <taxon>Streptophyta</taxon>
        <taxon>Embryophyta</taxon>
        <taxon>Tracheophyta</taxon>
        <taxon>Spermatophyta</taxon>
        <taxon>Magnoliopsida</taxon>
        <taxon>eudicotyledons</taxon>
        <taxon>Gunneridae</taxon>
        <taxon>Pentapetalae</taxon>
        <taxon>rosids</taxon>
        <taxon>fabids</taxon>
        <taxon>Fabales</taxon>
        <taxon>Fabaceae</taxon>
        <taxon>Papilionoideae</taxon>
        <taxon>50 kb inversion clade</taxon>
        <taxon>NPAAA clade</taxon>
        <taxon>indigoferoid/millettioid clade</taxon>
        <taxon>Phaseoleae</taxon>
        <taxon>Clitoria</taxon>
    </lineage>
</organism>
<dbReference type="Pfam" id="PF07816">
    <property type="entry name" value="DUF1645"/>
    <property type="match status" value="1"/>
</dbReference>
<sequence length="274" mass="31009">MATINTCPEKSCLGISPRISFSHEHNNILSIESHHHQHHHHHHQQQEDTCHLDSSSDFVFCITNGVAHKLSSADELFSNGKIVPTQINRVITNAPQHQPHHQPPSQKKRLKEFLSEAEEEDTEEEKPNSSYSRYFWQFNRSSSLNCDGATRGKRLLRSSMQFMSRSYSTGSALNARKHAVIPRESAERHRLQKQSSVSSISRLSSSSLSSSSSSSSAYYFYDWSRKLSLNKNCGPSANGVRVSPVLNLPHRKVTRSFFGFGSLFCNGKKISRKR</sequence>
<dbReference type="PANTHER" id="PTHR36757">
    <property type="entry name" value="BNAANNG22500D PROTEIN"/>
    <property type="match status" value="1"/>
</dbReference>
<gene>
    <name evidence="2" type="ORF">RJT34_07279</name>
</gene>
<dbReference type="AlphaFoldDB" id="A0AAN9K503"/>
<evidence type="ECO:0000313" key="3">
    <source>
        <dbReference type="Proteomes" id="UP001359559"/>
    </source>
</evidence>
<comment type="caution">
    <text evidence="2">The sequence shown here is derived from an EMBL/GenBank/DDBJ whole genome shotgun (WGS) entry which is preliminary data.</text>
</comment>
<name>A0AAN9K503_CLITE</name>
<evidence type="ECO:0000256" key="1">
    <source>
        <dbReference type="SAM" id="MobiDB-lite"/>
    </source>
</evidence>
<dbReference type="Proteomes" id="UP001359559">
    <property type="component" value="Unassembled WGS sequence"/>
</dbReference>
<proteinExistence type="predicted"/>
<accession>A0AAN9K503</accession>
<dbReference type="PANTHER" id="PTHR36757:SF1">
    <property type="entry name" value="GENOME ASSEMBLY, CHROMOSOME: A04"/>
    <property type="match status" value="1"/>
</dbReference>
<protein>
    <submittedName>
        <fullName evidence="2">Uncharacterized protein</fullName>
    </submittedName>
</protein>
<evidence type="ECO:0000313" key="2">
    <source>
        <dbReference type="EMBL" id="KAK7310061.1"/>
    </source>
</evidence>
<dbReference type="EMBL" id="JAYKXN010000002">
    <property type="protein sequence ID" value="KAK7310061.1"/>
    <property type="molecule type" value="Genomic_DNA"/>
</dbReference>
<keyword evidence="3" id="KW-1185">Reference proteome</keyword>
<dbReference type="InterPro" id="IPR012442">
    <property type="entry name" value="DUF1645_plant"/>
</dbReference>
<reference evidence="2 3" key="1">
    <citation type="submission" date="2024-01" db="EMBL/GenBank/DDBJ databases">
        <title>The genomes of 5 underutilized Papilionoideae crops provide insights into root nodulation and disease resistance.</title>
        <authorList>
            <person name="Yuan L."/>
        </authorList>
    </citation>
    <scope>NUCLEOTIDE SEQUENCE [LARGE SCALE GENOMIC DNA]</scope>
    <source>
        <strain evidence="2">LY-2023</strain>
        <tissue evidence="2">Leaf</tissue>
    </source>
</reference>
<feature type="compositionally biased region" description="Acidic residues" evidence="1">
    <location>
        <begin position="115"/>
        <end position="124"/>
    </location>
</feature>